<keyword evidence="3" id="KW-1185">Reference proteome</keyword>
<evidence type="ECO:0000313" key="2">
    <source>
        <dbReference type="EMBL" id="KAK6984091.1"/>
    </source>
</evidence>
<evidence type="ECO:0000313" key="3">
    <source>
        <dbReference type="Proteomes" id="UP001362999"/>
    </source>
</evidence>
<name>A0AAV9ZIQ8_9AGAR</name>
<reference evidence="2 3" key="1">
    <citation type="journal article" date="2024" name="J Genomics">
        <title>Draft genome sequencing and assembly of Favolaschia claudopus CIRM-BRFM 2984 isolated from oak limbs.</title>
        <authorList>
            <person name="Navarro D."/>
            <person name="Drula E."/>
            <person name="Chaduli D."/>
            <person name="Cazenave R."/>
            <person name="Ahrendt S."/>
            <person name="Wang J."/>
            <person name="Lipzen A."/>
            <person name="Daum C."/>
            <person name="Barry K."/>
            <person name="Grigoriev I.V."/>
            <person name="Favel A."/>
            <person name="Rosso M.N."/>
            <person name="Martin F."/>
        </authorList>
    </citation>
    <scope>NUCLEOTIDE SEQUENCE [LARGE SCALE GENOMIC DNA]</scope>
    <source>
        <strain evidence="2 3">CIRM-BRFM 2984</strain>
    </source>
</reference>
<accession>A0AAV9ZIQ8</accession>
<dbReference type="AlphaFoldDB" id="A0AAV9ZIQ8"/>
<feature type="compositionally biased region" description="Pro residues" evidence="1">
    <location>
        <begin position="1009"/>
        <end position="1019"/>
    </location>
</feature>
<dbReference type="EMBL" id="JAWWNJ010000143">
    <property type="protein sequence ID" value="KAK6984091.1"/>
    <property type="molecule type" value="Genomic_DNA"/>
</dbReference>
<proteinExistence type="predicted"/>
<comment type="caution">
    <text evidence="2">The sequence shown here is derived from an EMBL/GenBank/DDBJ whole genome shotgun (WGS) entry which is preliminary data.</text>
</comment>
<gene>
    <name evidence="2" type="ORF">R3P38DRAFT_2663109</name>
</gene>
<protein>
    <submittedName>
        <fullName evidence="2">Uncharacterized protein</fullName>
    </submittedName>
</protein>
<organism evidence="2 3">
    <name type="scientific">Favolaschia claudopus</name>
    <dbReference type="NCBI Taxonomy" id="2862362"/>
    <lineage>
        <taxon>Eukaryota</taxon>
        <taxon>Fungi</taxon>
        <taxon>Dikarya</taxon>
        <taxon>Basidiomycota</taxon>
        <taxon>Agaricomycotina</taxon>
        <taxon>Agaricomycetes</taxon>
        <taxon>Agaricomycetidae</taxon>
        <taxon>Agaricales</taxon>
        <taxon>Marasmiineae</taxon>
        <taxon>Mycenaceae</taxon>
        <taxon>Favolaschia</taxon>
    </lineage>
</organism>
<dbReference type="Proteomes" id="UP001362999">
    <property type="component" value="Unassembled WGS sequence"/>
</dbReference>
<sequence>MLDEIAIEQRPRWDDKTNNILGACRECSHRVSLQLNTAADLAVFCTALDDGRIHLASEATVVAFGVLDKDPRVYSPRPCCISGTDKTEKAPEHAKFIRQIIAASNNQRTRDNITYRNICVSSDGEAKRGAALVELTMGRDLDPSSPIYPSLSVLPLMNLRVGEDDLTADKDYRHVFKALRNLSMRLKGINVLGFTITPALIRQHLHSSGHSLAQLNAWLDPNDKQDVLLTYQLLHAIWSLEAPKSTSDPAFLRTREALQIFGKLAYHLVMPYIYVDLSLHQQLVHLSAAAHILFTLYSDRHAATSFMANQTYMNLMIMIKNAFFCVAKAKADNPDGEFFIILLGTDRLEILFGLIRTAIGTDSNCDIYQLSTRISNLTEASIILASRPQWDRSPRRLRLPMIINEAGEVSANADHITPASWKGDVHVANVSLLTAWVQGRQMAEDLIPQARDILSKAEAEGWDMFSPLGSSLVHYLDEDTPEEFELDPEFTPASTSEPPTLLADAPRATVSSDSSYNPDGDVEDALAIAEPQGKFSPLVEINGKMIPKARALSAMMRHRGERSSTDRLKRVAGLPSFNSMSHSSDIIGDGALGAPSLRIGNPVALVVACDEKLFLAVAQVNNLSLAGSPVPSIVLDMLVDSSAKVSVQILKLVRATIANDPSQKHDWRWSLKFEGLCSNLPGNLVHPLNPAVSILETGKPTYLFDSTTLVTMAAAIHEQMRPADFLLAPKVQRTEAFPYRNQGAACFLVEHDGVNRQPTDAPLGICSNCVPNIALDSKNGQRILEHMAGHALFDPAFNSGVQQPCGTCLRPSPMCTLFYKSRRGATATRQVDWSRSTCGRPIAFNMASAAVSKDADSPCSNIPVQCSLCDQNSPLVWTYNLEAHCREFHRRTSGPFTYRSPVRNGDFIAYEISANERKWMKQKWDSRLSKTTKTIKAKPKAPPLRISEAHKASSVALHDIIPRHTSADSMTTDEDPMFSLPPPPSFDARNPLPPIQDDEEEFGFDMPLNPAPGPIPESYPPDNTEEPEYSDASNQIDQLTADDVEIPPGTVPPGSNQFVADLDSSTSLDAGGSAGWERRLIEGQATRIGRKRRVYEAESTCDCGQILTDDERSDADVSIQCSKAGCETEWVRIYLSENWTGVDKYFQYHRACFEGVRLTKAWICPSCSQSKKMRR</sequence>
<feature type="region of interest" description="Disordered" evidence="1">
    <location>
        <begin position="1007"/>
        <end position="1031"/>
    </location>
</feature>
<evidence type="ECO:0000256" key="1">
    <source>
        <dbReference type="SAM" id="MobiDB-lite"/>
    </source>
</evidence>